<evidence type="ECO:0000256" key="7">
    <source>
        <dbReference type="RuleBase" id="RU366025"/>
    </source>
</evidence>
<feature type="compositionally biased region" description="Polar residues" evidence="8">
    <location>
        <begin position="520"/>
        <end position="529"/>
    </location>
</feature>
<protein>
    <recommendedName>
        <fullName evidence="7">Ubiquitin carboxyl-terminal hydrolase</fullName>
        <ecNumber evidence="7">3.4.19.12</ecNumber>
    </recommendedName>
</protein>
<accession>A0A8H7HM71</accession>
<feature type="compositionally biased region" description="Low complexity" evidence="8">
    <location>
        <begin position="634"/>
        <end position="650"/>
    </location>
</feature>
<reference evidence="10" key="1">
    <citation type="submission" date="2020-09" db="EMBL/GenBank/DDBJ databases">
        <title>Comparative genome analyses of four rice-infecting Rhizoctonia solani isolates reveal extensive enrichment of homogalacturonan modification genes.</title>
        <authorList>
            <person name="Lee D.-Y."/>
            <person name="Jeon J."/>
            <person name="Kim K.-T."/>
            <person name="Cheong K."/>
            <person name="Song H."/>
            <person name="Choi G."/>
            <person name="Ko J."/>
            <person name="Opiyo S.O."/>
            <person name="Zuo S."/>
            <person name="Madhav S."/>
            <person name="Lee Y.-H."/>
            <person name="Wang G.-L."/>
        </authorList>
    </citation>
    <scope>NUCLEOTIDE SEQUENCE</scope>
    <source>
        <strain evidence="10">AG1-IA WGL</strain>
    </source>
</reference>
<dbReference type="Gene3D" id="3.90.70.10">
    <property type="entry name" value="Cysteine proteinases"/>
    <property type="match status" value="2"/>
</dbReference>
<dbReference type="OrthoDB" id="420187at2759"/>
<dbReference type="PANTHER" id="PTHR24006:SF888">
    <property type="entry name" value="UBIQUITIN CARBOXYL-TERMINAL HYDROLASE 30"/>
    <property type="match status" value="1"/>
</dbReference>
<evidence type="ECO:0000313" key="10">
    <source>
        <dbReference type="EMBL" id="KAF8700045.1"/>
    </source>
</evidence>
<dbReference type="InterPro" id="IPR018200">
    <property type="entry name" value="USP_CS"/>
</dbReference>
<feature type="region of interest" description="Disordered" evidence="8">
    <location>
        <begin position="903"/>
        <end position="935"/>
    </location>
</feature>
<dbReference type="EC" id="3.4.19.12" evidence="7"/>
<feature type="compositionally biased region" description="Polar residues" evidence="8">
    <location>
        <begin position="193"/>
        <end position="203"/>
    </location>
</feature>
<organism evidence="10 11">
    <name type="scientific">Rhizoctonia solani</name>
    <dbReference type="NCBI Taxonomy" id="456999"/>
    <lineage>
        <taxon>Eukaryota</taxon>
        <taxon>Fungi</taxon>
        <taxon>Dikarya</taxon>
        <taxon>Basidiomycota</taxon>
        <taxon>Agaricomycotina</taxon>
        <taxon>Agaricomycetes</taxon>
        <taxon>Cantharellales</taxon>
        <taxon>Ceratobasidiaceae</taxon>
        <taxon>Rhizoctonia</taxon>
    </lineage>
</organism>
<feature type="region of interest" description="Disordered" evidence="8">
    <location>
        <begin position="624"/>
        <end position="709"/>
    </location>
</feature>
<name>A0A8H7HM71_9AGAM</name>
<evidence type="ECO:0000256" key="2">
    <source>
        <dbReference type="ARBA" id="ARBA00009085"/>
    </source>
</evidence>
<dbReference type="PROSITE" id="PS00972">
    <property type="entry name" value="USP_1"/>
    <property type="match status" value="1"/>
</dbReference>
<comment type="similarity">
    <text evidence="2 7">Belongs to the peptidase C19 family.</text>
</comment>
<comment type="catalytic activity">
    <reaction evidence="1 7">
        <text>Thiol-dependent hydrolysis of ester, thioester, amide, peptide and isopeptide bonds formed by the C-terminal Gly of ubiquitin (a 76-residue protein attached to proteins as an intracellular targeting signal).</text>
        <dbReference type="EC" id="3.4.19.12"/>
    </reaction>
</comment>
<dbReference type="GO" id="GO:0004843">
    <property type="term" value="F:cysteine-type deubiquitinase activity"/>
    <property type="evidence" value="ECO:0007669"/>
    <property type="project" value="UniProtKB-UniRule"/>
</dbReference>
<dbReference type="InterPro" id="IPR050164">
    <property type="entry name" value="Peptidase_C19"/>
</dbReference>
<feature type="compositionally biased region" description="Pro residues" evidence="8">
    <location>
        <begin position="380"/>
        <end position="390"/>
    </location>
</feature>
<evidence type="ECO:0000256" key="5">
    <source>
        <dbReference type="ARBA" id="ARBA00022801"/>
    </source>
</evidence>
<dbReference type="InterPro" id="IPR028889">
    <property type="entry name" value="USP"/>
</dbReference>
<comment type="caution">
    <text evidence="10">The sequence shown here is derived from an EMBL/GenBank/DDBJ whole genome shotgun (WGS) entry which is preliminary data.</text>
</comment>
<dbReference type="CDD" id="cd02257">
    <property type="entry name" value="Peptidase_C19"/>
    <property type="match status" value="1"/>
</dbReference>
<dbReference type="SUPFAM" id="SSF54001">
    <property type="entry name" value="Cysteine proteinases"/>
    <property type="match status" value="1"/>
</dbReference>
<dbReference type="GO" id="GO:0005829">
    <property type="term" value="C:cytosol"/>
    <property type="evidence" value="ECO:0007669"/>
    <property type="project" value="TreeGrafter"/>
</dbReference>
<dbReference type="GO" id="GO:0016579">
    <property type="term" value="P:protein deubiquitination"/>
    <property type="evidence" value="ECO:0007669"/>
    <property type="project" value="InterPro"/>
</dbReference>
<feature type="region of interest" description="Disordered" evidence="8">
    <location>
        <begin position="377"/>
        <end position="414"/>
    </location>
</feature>
<dbReference type="GO" id="GO:0006508">
    <property type="term" value="P:proteolysis"/>
    <property type="evidence" value="ECO:0007669"/>
    <property type="project" value="UniProtKB-KW"/>
</dbReference>
<feature type="compositionally biased region" description="Basic and acidic residues" evidence="8">
    <location>
        <begin position="917"/>
        <end position="935"/>
    </location>
</feature>
<dbReference type="EMBL" id="JACYCD010000236">
    <property type="protein sequence ID" value="KAF8700045.1"/>
    <property type="molecule type" value="Genomic_DNA"/>
</dbReference>
<dbReference type="GO" id="GO:0005634">
    <property type="term" value="C:nucleus"/>
    <property type="evidence" value="ECO:0007669"/>
    <property type="project" value="TreeGrafter"/>
</dbReference>
<keyword evidence="3 7" id="KW-0645">Protease</keyword>
<feature type="region of interest" description="Disordered" evidence="8">
    <location>
        <begin position="435"/>
        <end position="530"/>
    </location>
</feature>
<evidence type="ECO:0000259" key="9">
    <source>
        <dbReference type="PROSITE" id="PS50235"/>
    </source>
</evidence>
<dbReference type="AlphaFoldDB" id="A0A8H7HM71"/>
<evidence type="ECO:0000313" key="11">
    <source>
        <dbReference type="Proteomes" id="UP000602905"/>
    </source>
</evidence>
<dbReference type="InterPro" id="IPR001394">
    <property type="entry name" value="Peptidase_C19_UCH"/>
</dbReference>
<feature type="region of interest" description="Disordered" evidence="8">
    <location>
        <begin position="76"/>
        <end position="95"/>
    </location>
</feature>
<dbReference type="PROSITE" id="PS00973">
    <property type="entry name" value="USP_2"/>
    <property type="match status" value="1"/>
</dbReference>
<feature type="non-terminal residue" evidence="10">
    <location>
        <position position="1"/>
    </location>
</feature>
<evidence type="ECO:0000256" key="8">
    <source>
        <dbReference type="SAM" id="MobiDB-lite"/>
    </source>
</evidence>
<dbReference type="PROSITE" id="PS50235">
    <property type="entry name" value="USP_3"/>
    <property type="match status" value="1"/>
</dbReference>
<feature type="region of interest" description="Disordered" evidence="8">
    <location>
        <begin position="173"/>
        <end position="209"/>
    </location>
</feature>
<keyword evidence="5 7" id="KW-0378">Hydrolase</keyword>
<feature type="domain" description="USP" evidence="9">
    <location>
        <begin position="37"/>
        <end position="971"/>
    </location>
</feature>
<keyword evidence="4 7" id="KW-0833">Ubl conjugation pathway</keyword>
<dbReference type="Proteomes" id="UP000602905">
    <property type="component" value="Unassembled WGS sequence"/>
</dbReference>
<dbReference type="InterPro" id="IPR038765">
    <property type="entry name" value="Papain-like_cys_pep_sf"/>
</dbReference>
<feature type="compositionally biased region" description="Basic and acidic residues" evidence="8">
    <location>
        <begin position="464"/>
        <end position="516"/>
    </location>
</feature>
<keyword evidence="6 7" id="KW-0788">Thiol protease</keyword>
<evidence type="ECO:0000256" key="6">
    <source>
        <dbReference type="ARBA" id="ARBA00022807"/>
    </source>
</evidence>
<sequence length="973" mass="107674">MGKKEKAELAARRKAYQDKFGFQATPVELPPGLTLPPGFVNLGNSCFLNSTLQSLTATPLLQSLITFNPPPDLEHESHLYPSRSPALTNARGPPGVRREWERGMPISDAFLKFEDEALYARQIGKTTLTPRELLGQIGAKYEQYLGYRQQDAHELLRHLLDGMRMEELDMIKKRNLPPSSTTKRHSQIPANDVPTSINGTNGQSSTSIDSDPPIPFADMVFGGTLASILVCEGCKHCATRAQHLSFPPMNYYCVTARWLCTEPRSHGSTHIAMTRRSVPIQEHPPRSHLSSAPISSLGRLNFMYLSVLGLRFSHTRETEIQYAGVFFALEITRFAFQISRISHTYEDFMDLSLSIKPDDVKEKKRDKFKFLYKLRKATAPTPPRTPPPTMPVSQTSLAPSVPFPSAENEESASTLALVPAEGAAAHPQARLSTVQISTEDGHDRDESSSVGARIGRRVSLQGWKRKDKDKDKDKSKERGREKSKERGKEKDKDKDKDKEVLEERVSTRPGSPERKPSHVNGISRSVSPTRKNEAAYLRRVLADTNVTGPTNPLALLKGTVDGLGMSRDPFTRPPPDDVWLKLSSGRGSITDALRSFTAVEILEGDNSFACRRCWKIAHGVPLAKKSRSRSRTGSASDSAYASSDSSSDSDSSSEDQEELERPRPSVVVPLRPASTSGLGAGPEQWARDTVLPRPNSAPMTDGPTHLTGPIPVIEMTSPDAERAKPFPDIDTPPPPRPPHLSFVRGESATSVNSSTEGPAIIAPVPRTPISLAQLPAIPRSQQYIHRRALKRYLIATPPPVLVIHLKRFHQVAGAGSLLFGSLRKLDDFVAFPEVLDIAPFVAPNREEYGLKGRSKRVGWFGHKKDKEVPVKYRLYAVVVHIGSMIGGHYIAYIALPPQPVVTPETEDAPSNVEELTSEAKDKDAAGKESKTTKAEDKYKRPWVYISDTTVRPVSFEEVSKAKAYLCFYERFYD</sequence>
<gene>
    <name evidence="10" type="ORF">RHS03_06769</name>
</gene>
<dbReference type="PANTHER" id="PTHR24006">
    <property type="entry name" value="UBIQUITIN CARBOXYL-TERMINAL HYDROLASE"/>
    <property type="match status" value="1"/>
</dbReference>
<dbReference type="Pfam" id="PF00443">
    <property type="entry name" value="UCH"/>
    <property type="match status" value="1"/>
</dbReference>
<evidence type="ECO:0000256" key="4">
    <source>
        <dbReference type="ARBA" id="ARBA00022786"/>
    </source>
</evidence>
<evidence type="ECO:0000256" key="3">
    <source>
        <dbReference type="ARBA" id="ARBA00022670"/>
    </source>
</evidence>
<evidence type="ECO:0000256" key="1">
    <source>
        <dbReference type="ARBA" id="ARBA00000707"/>
    </source>
</evidence>
<proteinExistence type="inferred from homology"/>